<evidence type="ECO:0000256" key="1">
    <source>
        <dbReference type="PROSITE-ProRule" id="PRU00047"/>
    </source>
</evidence>
<feature type="compositionally biased region" description="Basic and acidic residues" evidence="2">
    <location>
        <begin position="183"/>
        <end position="199"/>
    </location>
</feature>
<dbReference type="Pfam" id="PF00098">
    <property type="entry name" value="zf-CCHC"/>
    <property type="match status" value="1"/>
</dbReference>
<dbReference type="CDD" id="cd00303">
    <property type="entry name" value="retropepsin_like"/>
    <property type="match status" value="1"/>
</dbReference>
<dbReference type="STRING" id="29655.A0A0K9PRC1"/>
<feature type="region of interest" description="Disordered" evidence="2">
    <location>
        <begin position="183"/>
        <end position="216"/>
    </location>
</feature>
<name>A0A0K9PRC1_ZOSMR</name>
<dbReference type="Pfam" id="PF08284">
    <property type="entry name" value="RVP_2"/>
    <property type="match status" value="1"/>
</dbReference>
<dbReference type="PANTHER" id="PTHR15503">
    <property type="entry name" value="LDOC1 RELATED"/>
    <property type="match status" value="1"/>
</dbReference>
<dbReference type="Pfam" id="PF03732">
    <property type="entry name" value="Retrotrans_gag"/>
    <property type="match status" value="1"/>
</dbReference>
<protein>
    <recommendedName>
        <fullName evidence="3">CCHC-type domain-containing protein</fullName>
    </recommendedName>
</protein>
<organism evidence="4 5">
    <name type="scientific">Zostera marina</name>
    <name type="common">Eelgrass</name>
    <dbReference type="NCBI Taxonomy" id="29655"/>
    <lineage>
        <taxon>Eukaryota</taxon>
        <taxon>Viridiplantae</taxon>
        <taxon>Streptophyta</taxon>
        <taxon>Embryophyta</taxon>
        <taxon>Tracheophyta</taxon>
        <taxon>Spermatophyta</taxon>
        <taxon>Magnoliopsida</taxon>
        <taxon>Liliopsida</taxon>
        <taxon>Zosteraceae</taxon>
        <taxon>Zostera</taxon>
    </lineage>
</organism>
<dbReference type="InterPro" id="IPR001878">
    <property type="entry name" value="Znf_CCHC"/>
</dbReference>
<dbReference type="InterPro" id="IPR005162">
    <property type="entry name" value="Retrotrans_gag_dom"/>
</dbReference>
<dbReference type="InterPro" id="IPR032567">
    <property type="entry name" value="RTL1-rel"/>
</dbReference>
<dbReference type="Gene3D" id="4.10.60.10">
    <property type="entry name" value="Zinc finger, CCHC-type"/>
    <property type="match status" value="1"/>
</dbReference>
<keyword evidence="5" id="KW-1185">Reference proteome</keyword>
<dbReference type="SUPFAM" id="SSF50630">
    <property type="entry name" value="Acid proteases"/>
    <property type="match status" value="1"/>
</dbReference>
<keyword evidence="1" id="KW-0863">Zinc-finger</keyword>
<dbReference type="OMA" id="NCACKSI"/>
<evidence type="ECO:0000256" key="2">
    <source>
        <dbReference type="SAM" id="MobiDB-lite"/>
    </source>
</evidence>
<dbReference type="Proteomes" id="UP000036987">
    <property type="component" value="Unassembled WGS sequence"/>
</dbReference>
<reference evidence="5" key="1">
    <citation type="journal article" date="2016" name="Nature">
        <title>The genome of the seagrass Zostera marina reveals angiosperm adaptation to the sea.</title>
        <authorList>
            <person name="Olsen J.L."/>
            <person name="Rouze P."/>
            <person name="Verhelst B."/>
            <person name="Lin Y.-C."/>
            <person name="Bayer T."/>
            <person name="Collen J."/>
            <person name="Dattolo E."/>
            <person name="De Paoli E."/>
            <person name="Dittami S."/>
            <person name="Maumus F."/>
            <person name="Michel G."/>
            <person name="Kersting A."/>
            <person name="Lauritano C."/>
            <person name="Lohaus R."/>
            <person name="Toepel M."/>
            <person name="Tonon T."/>
            <person name="Vanneste K."/>
            <person name="Amirebrahimi M."/>
            <person name="Brakel J."/>
            <person name="Bostroem C."/>
            <person name="Chovatia M."/>
            <person name="Grimwood J."/>
            <person name="Jenkins J.W."/>
            <person name="Jueterbock A."/>
            <person name="Mraz A."/>
            <person name="Stam W.T."/>
            <person name="Tice H."/>
            <person name="Bornberg-Bauer E."/>
            <person name="Green P.J."/>
            <person name="Pearson G.A."/>
            <person name="Procaccini G."/>
            <person name="Duarte C.M."/>
            <person name="Schmutz J."/>
            <person name="Reusch T.B.H."/>
            <person name="Van de Peer Y."/>
        </authorList>
    </citation>
    <scope>NUCLEOTIDE SEQUENCE [LARGE SCALE GENOMIC DNA]</scope>
    <source>
        <strain evidence="5">cv. Finnish</strain>
    </source>
</reference>
<evidence type="ECO:0000313" key="4">
    <source>
        <dbReference type="EMBL" id="KMZ70767.1"/>
    </source>
</evidence>
<dbReference type="GO" id="GO:0008270">
    <property type="term" value="F:zinc ion binding"/>
    <property type="evidence" value="ECO:0007669"/>
    <property type="project" value="UniProtKB-KW"/>
</dbReference>
<dbReference type="Gene3D" id="2.40.70.10">
    <property type="entry name" value="Acid Proteases"/>
    <property type="match status" value="1"/>
</dbReference>
<keyword evidence="1" id="KW-0862">Zinc</keyword>
<dbReference type="SMART" id="SM00343">
    <property type="entry name" value="ZnF_C2HC"/>
    <property type="match status" value="1"/>
</dbReference>
<comment type="caution">
    <text evidence="4">The sequence shown here is derived from an EMBL/GenBank/DDBJ whole genome shotgun (WGS) entry which is preliminary data.</text>
</comment>
<dbReference type="InterPro" id="IPR021109">
    <property type="entry name" value="Peptidase_aspartic_dom_sf"/>
</dbReference>
<gene>
    <name evidence="4" type="ORF">ZOSMA_194G00330</name>
</gene>
<feature type="region of interest" description="Disordered" evidence="2">
    <location>
        <begin position="262"/>
        <end position="287"/>
    </location>
</feature>
<dbReference type="GO" id="GO:0003676">
    <property type="term" value="F:nucleic acid binding"/>
    <property type="evidence" value="ECO:0007669"/>
    <property type="project" value="InterPro"/>
</dbReference>
<sequence length="488" mass="55404">MPPRRLVLPVEREVTFVEFMKTHPPAFVGGCDITKAINWLRSIETCFRLLRCPATRKVDFAGYMLQEDALEWWTGTKDVKFPEDDEVDWETFKVEFKEKYLPRHLMDELKDEFRSLSQGTLSVPEYATRFVRLERHFPTLCEDEEERTRKFIAGLDSSIKMQVMSARIKTLTEATALADSLEKEIKRSQSRKKPSDEAVHPGGGKKSKMGPNSQSQAVAITTAKPCSYCNKMHPNKPCYKQSGACYRCGGQGHFAKDCQEGRKKGAAQERPVDPSTDRRMGARGTEEQRRIVSARAFAITDDGVETTNEVITGRVLVEGHMARGLFDSGSTHSFIASRFAKTLSLEPSQYMHEFRVATPLGKMIHTGSIYHGVALVVEGHVMEANLIWLPMEEFDLILGMDWLARHDATIHCRQHRVSVKSTGSEPWFITGNKRKKAITSTRYRPSNNDEYAVMVTTVSVEESQRNMHARDVVQEFKDVFPEEFGLPP</sequence>
<dbReference type="InterPro" id="IPR036875">
    <property type="entry name" value="Znf_CCHC_sf"/>
</dbReference>
<accession>A0A0K9PRC1</accession>
<dbReference type="OrthoDB" id="786614at2759"/>
<proteinExistence type="predicted"/>
<dbReference type="EMBL" id="LFYR01000710">
    <property type="protein sequence ID" value="KMZ70767.1"/>
    <property type="molecule type" value="Genomic_DNA"/>
</dbReference>
<dbReference type="PANTHER" id="PTHR15503:SF44">
    <property type="entry name" value="CCHC-TYPE DOMAIN-CONTAINING PROTEIN"/>
    <property type="match status" value="1"/>
</dbReference>
<keyword evidence="1" id="KW-0479">Metal-binding</keyword>
<evidence type="ECO:0000313" key="5">
    <source>
        <dbReference type="Proteomes" id="UP000036987"/>
    </source>
</evidence>
<dbReference type="AlphaFoldDB" id="A0A0K9PRC1"/>
<dbReference type="PROSITE" id="PS50158">
    <property type="entry name" value="ZF_CCHC"/>
    <property type="match status" value="1"/>
</dbReference>
<evidence type="ECO:0000259" key="3">
    <source>
        <dbReference type="PROSITE" id="PS50158"/>
    </source>
</evidence>
<dbReference type="SUPFAM" id="SSF57756">
    <property type="entry name" value="Retrovirus zinc finger-like domains"/>
    <property type="match status" value="1"/>
</dbReference>
<feature type="domain" description="CCHC-type" evidence="3">
    <location>
        <begin position="245"/>
        <end position="260"/>
    </location>
</feature>